<organism evidence="1 2">
    <name type="scientific">Scylla paramamosain</name>
    <name type="common">Mud crab</name>
    <dbReference type="NCBI Taxonomy" id="85552"/>
    <lineage>
        <taxon>Eukaryota</taxon>
        <taxon>Metazoa</taxon>
        <taxon>Ecdysozoa</taxon>
        <taxon>Arthropoda</taxon>
        <taxon>Crustacea</taxon>
        <taxon>Multicrustacea</taxon>
        <taxon>Malacostraca</taxon>
        <taxon>Eumalacostraca</taxon>
        <taxon>Eucarida</taxon>
        <taxon>Decapoda</taxon>
        <taxon>Pleocyemata</taxon>
        <taxon>Brachyura</taxon>
        <taxon>Eubrachyura</taxon>
        <taxon>Portunoidea</taxon>
        <taxon>Portunidae</taxon>
        <taxon>Portuninae</taxon>
        <taxon>Scylla</taxon>
    </lineage>
</organism>
<gene>
    <name evidence="1" type="ORF">O3P69_006318</name>
</gene>
<name>A0AAW0U526_SCYPA</name>
<dbReference type="EMBL" id="JARAKH010000019">
    <property type="protein sequence ID" value="KAK8394041.1"/>
    <property type="molecule type" value="Genomic_DNA"/>
</dbReference>
<comment type="caution">
    <text evidence="1">The sequence shown here is derived from an EMBL/GenBank/DDBJ whole genome shotgun (WGS) entry which is preliminary data.</text>
</comment>
<proteinExistence type="predicted"/>
<reference evidence="1 2" key="1">
    <citation type="submission" date="2023-03" db="EMBL/GenBank/DDBJ databases">
        <title>High-quality genome of Scylla paramamosain provides insights in environmental adaptation.</title>
        <authorList>
            <person name="Zhang L."/>
        </authorList>
    </citation>
    <scope>NUCLEOTIDE SEQUENCE [LARGE SCALE GENOMIC DNA]</scope>
    <source>
        <strain evidence="1">LZ_2023a</strain>
        <tissue evidence="1">Muscle</tissue>
    </source>
</reference>
<accession>A0AAW0U526</accession>
<keyword evidence="2" id="KW-1185">Reference proteome</keyword>
<sequence length="220" mass="23553">MAGGFQLSIPAFAFLARRRNEPSDNHRLSLPPPPPPPPVHFLSAALVNASLLTRQQQFPGVNSNNVALPVAPLVSGTRGTHPRAAPTFVILIEPLGSPDDPPDRQQEPRALPRLEEAAGGSAIQLHLQDVTTANHPSTHRSSPRLLCAPSDLHQSAATRLRFGSPLRVRHRACLHFLAAPWDSISIYSSFPKGPNTLTRPAAPTNCVLASGGFRGAERLG</sequence>
<dbReference type="Proteomes" id="UP001487740">
    <property type="component" value="Unassembled WGS sequence"/>
</dbReference>
<evidence type="ECO:0000313" key="1">
    <source>
        <dbReference type="EMBL" id="KAK8394041.1"/>
    </source>
</evidence>
<evidence type="ECO:0000313" key="2">
    <source>
        <dbReference type="Proteomes" id="UP001487740"/>
    </source>
</evidence>
<protein>
    <submittedName>
        <fullName evidence="1">Uncharacterized protein</fullName>
    </submittedName>
</protein>
<dbReference type="AlphaFoldDB" id="A0AAW0U526"/>